<evidence type="ECO:0000256" key="3">
    <source>
        <dbReference type="SAM" id="Coils"/>
    </source>
</evidence>
<proteinExistence type="predicted"/>
<comment type="caution">
    <text evidence="4">The sequence shown here is derived from an EMBL/GenBank/DDBJ whole genome shotgun (WGS) entry which is preliminary data.</text>
</comment>
<evidence type="ECO:0000256" key="1">
    <source>
        <dbReference type="ARBA" id="ARBA00023054"/>
    </source>
</evidence>
<keyword evidence="1 3" id="KW-0175">Coiled coil</keyword>
<protein>
    <submittedName>
        <fullName evidence="4">Competence-induced protein</fullName>
    </submittedName>
</protein>
<reference evidence="4" key="1">
    <citation type="journal article" date="2012" name="PLoS ONE">
        <title>Gene sets for utilization of primary and secondary nutrition supplies in the distal gut of endangered iberian lynx.</title>
        <authorList>
            <person name="Alcaide M."/>
            <person name="Messina E."/>
            <person name="Richter M."/>
            <person name="Bargiela R."/>
            <person name="Peplies J."/>
            <person name="Huws S.A."/>
            <person name="Newbold C.J."/>
            <person name="Golyshin P.N."/>
            <person name="Simon M.A."/>
            <person name="Lopez G."/>
            <person name="Yakimov M.M."/>
            <person name="Ferrer M."/>
        </authorList>
    </citation>
    <scope>NUCLEOTIDE SEQUENCE</scope>
</reference>
<dbReference type="AlphaFoldDB" id="J9D1V9"/>
<dbReference type="PANTHER" id="PTHR30563">
    <property type="entry name" value="DNA RECOMBINATION PROTEIN RMUC"/>
    <property type="match status" value="1"/>
</dbReference>
<name>J9D1V9_9ZZZZ</name>
<dbReference type="InterPro" id="IPR003798">
    <property type="entry name" value="DNA_recombination_RmuC"/>
</dbReference>
<accession>J9D1V9</accession>
<dbReference type="Pfam" id="PF02646">
    <property type="entry name" value="RmuC"/>
    <property type="match status" value="1"/>
</dbReference>
<dbReference type="EMBL" id="AMCI01001117">
    <property type="protein sequence ID" value="EJX06571.1"/>
    <property type="molecule type" value="Genomic_DNA"/>
</dbReference>
<organism evidence="4">
    <name type="scientific">gut metagenome</name>
    <dbReference type="NCBI Taxonomy" id="749906"/>
    <lineage>
        <taxon>unclassified sequences</taxon>
        <taxon>metagenomes</taxon>
        <taxon>organismal metagenomes</taxon>
    </lineage>
</organism>
<dbReference type="GO" id="GO:0006310">
    <property type="term" value="P:DNA recombination"/>
    <property type="evidence" value="ECO:0007669"/>
    <property type="project" value="UniProtKB-KW"/>
</dbReference>
<keyword evidence="2" id="KW-0233">DNA recombination</keyword>
<dbReference type="PANTHER" id="PTHR30563:SF0">
    <property type="entry name" value="DNA RECOMBINATION PROTEIN RMUC"/>
    <property type="match status" value="1"/>
</dbReference>
<evidence type="ECO:0000313" key="4">
    <source>
        <dbReference type="EMBL" id="EJX06571.1"/>
    </source>
</evidence>
<sequence length="396" mass="45056">MNLGLLLSRNARVQTDRLEALLRQEMKGNREELARAIRELRAELNQTLNLSAQNLQDTLHRNLMTTNEMQREKFETMARQQDALVNSTEKRLDDMRLMVEEKLQRTLNERIGQSFELVRTQLENVQKGLGEMKTLAQDVGGLKKVLSNVKTRGTFGEVQLGALLDQMLSPEQYEANVKTKKNATEFVEFAIKLPGRSDSAETVYLPIDAKFPKDVYEQYEMACDAADAPAIDAASRQLETTIKRMARDIHDKYLDPPYTTDFGILFLPFENIYAEVIRRTALVETLQKEYKVVVTGPTTLGAILNSLQMGFRTLAIQKRTSEVWSVLGAVKTEFGKFGGMLEKVQKNLQSAGDQLEEVMGRRTRAIERKLRQVEALPADDSQRLLNFTDAVFEEED</sequence>
<gene>
    <name evidence="4" type="ORF">EVA_05320</name>
</gene>
<feature type="coiled-coil region" evidence="3">
    <location>
        <begin position="23"/>
        <end position="50"/>
    </location>
</feature>
<evidence type="ECO:0000256" key="2">
    <source>
        <dbReference type="ARBA" id="ARBA00023172"/>
    </source>
</evidence>